<dbReference type="InterPro" id="IPR036322">
    <property type="entry name" value="WD40_repeat_dom_sf"/>
</dbReference>
<dbReference type="SMART" id="SM00320">
    <property type="entry name" value="WD40"/>
    <property type="match status" value="3"/>
</dbReference>
<dbReference type="InterPro" id="IPR019775">
    <property type="entry name" value="WD40_repeat_CS"/>
</dbReference>
<evidence type="ECO:0000256" key="1">
    <source>
        <dbReference type="ARBA" id="ARBA00005434"/>
    </source>
</evidence>
<evidence type="ECO:0000256" key="7">
    <source>
        <dbReference type="SAM" id="MobiDB-lite"/>
    </source>
</evidence>
<reference evidence="9" key="1">
    <citation type="submission" date="2020-07" db="EMBL/GenBank/DDBJ databases">
        <title>Genome sequence and genetic diversity analysis of an under-domesticated orphan crop, white fonio (Digitaria exilis).</title>
        <authorList>
            <person name="Bennetzen J.L."/>
            <person name="Chen S."/>
            <person name="Ma X."/>
            <person name="Wang X."/>
            <person name="Yssel A.E.J."/>
            <person name="Chaluvadi S.R."/>
            <person name="Johnson M."/>
            <person name="Gangashetty P."/>
            <person name="Hamidou F."/>
            <person name="Sanogo M.D."/>
            <person name="Zwaenepoel A."/>
            <person name="Wallace J."/>
            <person name="Van De Peer Y."/>
            <person name="Van Deynze A."/>
        </authorList>
    </citation>
    <scope>NUCLEOTIDE SEQUENCE</scope>
    <source>
        <tissue evidence="9">Leaves</tissue>
    </source>
</reference>
<proteinExistence type="inferred from homology"/>
<keyword evidence="4" id="KW-0227">DNA damage</keyword>
<keyword evidence="10" id="KW-1185">Reference proteome</keyword>
<dbReference type="PROSITE" id="PS00678">
    <property type="entry name" value="WD_REPEATS_1"/>
    <property type="match status" value="1"/>
</dbReference>
<dbReference type="Proteomes" id="UP000636709">
    <property type="component" value="Unassembled WGS sequence"/>
</dbReference>
<comment type="caution">
    <text evidence="9">The sequence shown here is derived from an EMBL/GenBank/DDBJ whole genome shotgun (WGS) entry which is preliminary data.</text>
</comment>
<evidence type="ECO:0000313" key="9">
    <source>
        <dbReference type="EMBL" id="KAF8775784.1"/>
    </source>
</evidence>
<feature type="transmembrane region" description="Helical" evidence="8">
    <location>
        <begin position="371"/>
        <end position="393"/>
    </location>
</feature>
<dbReference type="AlphaFoldDB" id="A0A835FSU1"/>
<evidence type="ECO:0000313" key="10">
    <source>
        <dbReference type="Proteomes" id="UP000636709"/>
    </source>
</evidence>
<feature type="repeat" description="WD" evidence="6">
    <location>
        <begin position="291"/>
        <end position="333"/>
    </location>
</feature>
<dbReference type="OrthoDB" id="766928at2759"/>
<gene>
    <name evidence="9" type="ORF">HU200_004170</name>
</gene>
<dbReference type="PANTHER" id="PTHR14773:SF0">
    <property type="entry name" value="WD REPEAT-CONTAINING PROTEIN 76"/>
    <property type="match status" value="1"/>
</dbReference>
<name>A0A835FSU1_9POAL</name>
<accession>A0A835FSU1</accession>
<keyword evidence="8" id="KW-0812">Transmembrane</keyword>
<feature type="region of interest" description="Disordered" evidence="7">
    <location>
        <begin position="1"/>
        <end position="28"/>
    </location>
</feature>
<dbReference type="InterPro" id="IPR001680">
    <property type="entry name" value="WD40_rpt"/>
</dbReference>
<dbReference type="GO" id="GO:0005634">
    <property type="term" value="C:nucleus"/>
    <property type="evidence" value="ECO:0007669"/>
    <property type="project" value="TreeGrafter"/>
</dbReference>
<keyword evidence="3" id="KW-0677">Repeat</keyword>
<dbReference type="EMBL" id="JACEFO010000275">
    <property type="protein sequence ID" value="KAF8775784.1"/>
    <property type="molecule type" value="Genomic_DNA"/>
</dbReference>
<dbReference type="SUPFAM" id="SSF50978">
    <property type="entry name" value="WD40 repeat-like"/>
    <property type="match status" value="1"/>
</dbReference>
<keyword evidence="8" id="KW-0472">Membrane</keyword>
<dbReference type="InterPro" id="IPR050853">
    <property type="entry name" value="WD_repeat_DNA-damage-binding"/>
</dbReference>
<evidence type="ECO:0000256" key="5">
    <source>
        <dbReference type="ARBA" id="ARBA00023125"/>
    </source>
</evidence>
<dbReference type="GO" id="GO:0006974">
    <property type="term" value="P:DNA damage response"/>
    <property type="evidence" value="ECO:0007669"/>
    <property type="project" value="UniProtKB-KW"/>
</dbReference>
<sequence>MKVEVKEEIPEESTVGEAVTEYERRRQENIRRNEAILAELRRDAATVSAAYAPARRKRQPRTNPDGGAAGSPRRSGRARRQPPSSASVGVSLPSEHLKGRPARLPISEAYVGEAATAIRAASWPAPEGKPRAAAEGLDPSSSEGAMLLRLDPWNVRKLTPTVMTAAPRVLPLADRTVVAVGTDFGHLMFWDATSSSRALADGMFWYRPHTQAVSGITAHPSVPLKIYSCSRNGEIRLMDLEKEIFNMVHFCNDSVLSLCQSPDNRNCLYFGKGSGDLKAFDERAGKISSTWQLHRDSISSIDFNPQNTYMLATSSLDNTACLWDLRNMQMLKAQSLKVVEHKMRVHSAYFSPTGSILATTRSSFHRNFSSITWLFCLLYIAYISAYLSFIFCIC</sequence>
<feature type="region of interest" description="Disordered" evidence="7">
    <location>
        <begin position="121"/>
        <end position="140"/>
    </location>
</feature>
<dbReference type="Pfam" id="PF00400">
    <property type="entry name" value="WD40"/>
    <property type="match status" value="1"/>
</dbReference>
<evidence type="ECO:0000256" key="8">
    <source>
        <dbReference type="SAM" id="Phobius"/>
    </source>
</evidence>
<keyword evidence="2 6" id="KW-0853">WD repeat</keyword>
<comment type="similarity">
    <text evidence="1">Belongs to the WD repeat DDB2/WDR76 family.</text>
</comment>
<evidence type="ECO:0000256" key="6">
    <source>
        <dbReference type="PROSITE-ProRule" id="PRU00221"/>
    </source>
</evidence>
<dbReference type="GO" id="GO:2000001">
    <property type="term" value="P:regulation of DNA damage checkpoint"/>
    <property type="evidence" value="ECO:0007669"/>
    <property type="project" value="TreeGrafter"/>
</dbReference>
<evidence type="ECO:0000256" key="2">
    <source>
        <dbReference type="ARBA" id="ARBA00022574"/>
    </source>
</evidence>
<evidence type="ECO:0000256" key="4">
    <source>
        <dbReference type="ARBA" id="ARBA00022763"/>
    </source>
</evidence>
<dbReference type="GO" id="GO:0003677">
    <property type="term" value="F:DNA binding"/>
    <property type="evidence" value="ECO:0007669"/>
    <property type="project" value="UniProtKB-KW"/>
</dbReference>
<dbReference type="PROSITE" id="PS50082">
    <property type="entry name" value="WD_REPEATS_2"/>
    <property type="match status" value="1"/>
</dbReference>
<feature type="region of interest" description="Disordered" evidence="7">
    <location>
        <begin position="47"/>
        <end position="99"/>
    </location>
</feature>
<dbReference type="Gene3D" id="2.130.10.10">
    <property type="entry name" value="YVTN repeat-like/Quinoprotein amine dehydrogenase"/>
    <property type="match status" value="1"/>
</dbReference>
<keyword evidence="8" id="KW-1133">Transmembrane helix</keyword>
<protein>
    <submittedName>
        <fullName evidence="9">Uncharacterized protein</fullName>
    </submittedName>
</protein>
<dbReference type="PANTHER" id="PTHR14773">
    <property type="entry name" value="WD REPEAT-CONTAINING PROTEIN 76"/>
    <property type="match status" value="1"/>
</dbReference>
<organism evidence="9 10">
    <name type="scientific">Digitaria exilis</name>
    <dbReference type="NCBI Taxonomy" id="1010633"/>
    <lineage>
        <taxon>Eukaryota</taxon>
        <taxon>Viridiplantae</taxon>
        <taxon>Streptophyta</taxon>
        <taxon>Embryophyta</taxon>
        <taxon>Tracheophyta</taxon>
        <taxon>Spermatophyta</taxon>
        <taxon>Magnoliopsida</taxon>
        <taxon>Liliopsida</taxon>
        <taxon>Poales</taxon>
        <taxon>Poaceae</taxon>
        <taxon>PACMAD clade</taxon>
        <taxon>Panicoideae</taxon>
        <taxon>Panicodae</taxon>
        <taxon>Paniceae</taxon>
        <taxon>Anthephorinae</taxon>
        <taxon>Digitaria</taxon>
    </lineage>
</organism>
<dbReference type="InterPro" id="IPR015943">
    <property type="entry name" value="WD40/YVTN_repeat-like_dom_sf"/>
</dbReference>
<evidence type="ECO:0000256" key="3">
    <source>
        <dbReference type="ARBA" id="ARBA00022737"/>
    </source>
</evidence>
<keyword evidence="5" id="KW-0238">DNA-binding</keyword>
<dbReference type="PROSITE" id="PS50294">
    <property type="entry name" value="WD_REPEATS_REGION"/>
    <property type="match status" value="1"/>
</dbReference>